<keyword evidence="4 9" id="KW-0560">Oxidoreductase</keyword>
<dbReference type="GO" id="GO:0046168">
    <property type="term" value="P:glycerol-3-phosphate catabolic process"/>
    <property type="evidence" value="ECO:0007669"/>
    <property type="project" value="InterPro"/>
</dbReference>
<comment type="caution">
    <text evidence="9">Lacks conserved residue(s) required for the propagation of feature annotation.</text>
</comment>
<protein>
    <recommendedName>
        <fullName evidence="9">Glycerol-3-phosphate dehydrogenase [NAD(P)+]</fullName>
        <ecNumber evidence="9">1.1.1.94</ecNumber>
    </recommendedName>
    <alternativeName>
        <fullName evidence="9">NAD(P)(+)-dependent glycerol-3-phosphate dehydrogenase</fullName>
    </alternativeName>
    <alternativeName>
        <fullName evidence="9">NAD(P)H-dependent dihydroxyacetone-phosphate reductase</fullName>
    </alternativeName>
</protein>
<accession>A0A918XUE2</accession>
<keyword evidence="3 9" id="KW-0521">NADP</keyword>
<evidence type="ECO:0000313" key="17">
    <source>
        <dbReference type="EMBL" id="GHD55222.1"/>
    </source>
</evidence>
<feature type="binding site" evidence="9">
    <location>
        <position position="235"/>
    </location>
    <ligand>
        <name>sn-glycerol 3-phosphate</name>
        <dbReference type="ChEBI" id="CHEBI:57597"/>
    </ligand>
</feature>
<evidence type="ECO:0000256" key="5">
    <source>
        <dbReference type="ARBA" id="ARBA00023027"/>
    </source>
</evidence>
<dbReference type="PANTHER" id="PTHR11728:SF1">
    <property type="entry name" value="GLYCEROL-3-PHOSPHATE DEHYDROGENASE [NAD(+)] 2, CHLOROPLASTIC"/>
    <property type="match status" value="1"/>
</dbReference>
<feature type="binding site" evidence="11">
    <location>
        <begin position="235"/>
        <end position="236"/>
    </location>
    <ligand>
        <name>substrate</name>
    </ligand>
</feature>
<evidence type="ECO:0000256" key="13">
    <source>
        <dbReference type="RuleBase" id="RU000437"/>
    </source>
</evidence>
<evidence type="ECO:0000256" key="8">
    <source>
        <dbReference type="ARBA" id="ARBA00023264"/>
    </source>
</evidence>
<evidence type="ECO:0000256" key="9">
    <source>
        <dbReference type="HAMAP-Rule" id="MF_00394"/>
    </source>
</evidence>
<feature type="binding site" evidence="9">
    <location>
        <position position="118"/>
    </location>
    <ligand>
        <name>sn-glycerol 3-phosphate</name>
        <dbReference type="ChEBI" id="CHEBI:57597"/>
    </ligand>
</feature>
<keyword evidence="7 9" id="KW-0594">Phospholipid biosynthesis</keyword>
<dbReference type="InterPro" id="IPR008927">
    <property type="entry name" value="6-PGluconate_DH-like_C_sf"/>
</dbReference>
<sequence length="314" mass="30851">MTDVAILGGGAWGSALAVLAKRAGRTPVLWARDPARAKLTDPGILVTGDLAGVLAPVVLLAVPAAAVRAVAADWRRAGGRGIRVVCAKGFDPGTGRLLSDVLEADAPDDPVAVLSGPTFAAEAARGVPTAATVASADGQVAARVAAALGSPTFRLYTSADVVGVEAAGAFKNVLAIACGIADGMGTGDNARAALITRGLAELARLVAALGGRPETVMGLAGLGDVVLTCTSGQSRNYSFGRRLGEGASREAALAASPGVVEGAATAASLLARGRALGLDLPVTEAVDAVLNRGADLAATAAGLLARPTGVPETG</sequence>
<evidence type="ECO:0000256" key="6">
    <source>
        <dbReference type="ARBA" id="ARBA00023098"/>
    </source>
</evidence>
<comment type="catalytic activity">
    <reaction evidence="9 14">
        <text>sn-glycerol 3-phosphate + NADP(+) = dihydroxyacetone phosphate + NADPH + H(+)</text>
        <dbReference type="Rhea" id="RHEA:11096"/>
        <dbReference type="ChEBI" id="CHEBI:15378"/>
        <dbReference type="ChEBI" id="CHEBI:57597"/>
        <dbReference type="ChEBI" id="CHEBI:57642"/>
        <dbReference type="ChEBI" id="CHEBI:57783"/>
        <dbReference type="ChEBI" id="CHEBI:58349"/>
        <dbReference type="EC" id="1.1.1.94"/>
    </reaction>
</comment>
<name>A0A918XUE2_9PROT</name>
<feature type="binding site" evidence="9">
    <location>
        <position position="120"/>
    </location>
    <ligand>
        <name>NADPH</name>
        <dbReference type="ChEBI" id="CHEBI:57783"/>
    </ligand>
</feature>
<evidence type="ECO:0000256" key="2">
    <source>
        <dbReference type="ARBA" id="ARBA00022516"/>
    </source>
</evidence>
<dbReference type="GO" id="GO:0051287">
    <property type="term" value="F:NAD binding"/>
    <property type="evidence" value="ECO:0007669"/>
    <property type="project" value="InterPro"/>
</dbReference>
<organism evidence="17 18">
    <name type="scientific">Thalassobaculum fulvum</name>
    <dbReference type="NCBI Taxonomy" id="1633335"/>
    <lineage>
        <taxon>Bacteria</taxon>
        <taxon>Pseudomonadati</taxon>
        <taxon>Pseudomonadota</taxon>
        <taxon>Alphaproteobacteria</taxon>
        <taxon>Rhodospirillales</taxon>
        <taxon>Thalassobaculaceae</taxon>
        <taxon>Thalassobaculum</taxon>
    </lineage>
</organism>
<dbReference type="InterPro" id="IPR006109">
    <property type="entry name" value="G3P_DH_NAD-dep_C"/>
</dbReference>
<dbReference type="GO" id="GO:0006650">
    <property type="term" value="P:glycerophospholipid metabolic process"/>
    <property type="evidence" value="ECO:0007669"/>
    <property type="project" value="UniProtKB-UniRule"/>
</dbReference>
<evidence type="ECO:0000256" key="7">
    <source>
        <dbReference type="ARBA" id="ARBA00023209"/>
    </source>
</evidence>
<reference evidence="17" key="1">
    <citation type="journal article" date="2014" name="Int. J. Syst. Evol. Microbiol.">
        <title>Complete genome sequence of Corynebacterium casei LMG S-19264T (=DSM 44701T), isolated from a smear-ripened cheese.</title>
        <authorList>
            <consortium name="US DOE Joint Genome Institute (JGI-PGF)"/>
            <person name="Walter F."/>
            <person name="Albersmeier A."/>
            <person name="Kalinowski J."/>
            <person name="Ruckert C."/>
        </authorList>
    </citation>
    <scope>NUCLEOTIDE SEQUENCE</scope>
    <source>
        <strain evidence="17">KCTC 42651</strain>
    </source>
</reference>
<keyword evidence="8 9" id="KW-1208">Phospholipid metabolism</keyword>
<dbReference type="InterPro" id="IPR011128">
    <property type="entry name" value="G3P_DH_NAD-dep_N"/>
</dbReference>
<feature type="domain" description="Glycerol-3-phosphate dehydrogenase NAD-dependent C-terminal" evidence="16">
    <location>
        <begin position="160"/>
        <end position="297"/>
    </location>
</feature>
<feature type="binding site" evidence="9">
    <location>
        <position position="88"/>
    </location>
    <ligand>
        <name>sn-glycerol 3-phosphate</name>
        <dbReference type="ChEBI" id="CHEBI:57597"/>
    </ligand>
</feature>
<evidence type="ECO:0000256" key="1">
    <source>
        <dbReference type="ARBA" id="ARBA00011009"/>
    </source>
</evidence>
<keyword evidence="9" id="KW-0547">Nucleotide-binding</keyword>
<keyword evidence="5 9" id="KW-0520">NAD</keyword>
<evidence type="ECO:0000256" key="12">
    <source>
        <dbReference type="PIRSR" id="PIRSR000114-3"/>
    </source>
</evidence>
<gene>
    <name evidence="9 17" type="primary">gpsA</name>
    <name evidence="17" type="ORF">GCM10017083_33830</name>
</gene>
<dbReference type="Pfam" id="PF07479">
    <property type="entry name" value="NAD_Gly3P_dh_C"/>
    <property type="match status" value="1"/>
</dbReference>
<dbReference type="RefSeq" id="WP_189991768.1">
    <property type="nucleotide sequence ID" value="NZ_BMZS01000008.1"/>
</dbReference>
<keyword evidence="2 9" id="KW-0444">Lipid biosynthesis</keyword>
<dbReference type="Gene3D" id="1.10.1040.10">
    <property type="entry name" value="N-(1-d-carboxylethyl)-l-norvaline Dehydrogenase, domain 2"/>
    <property type="match status" value="1"/>
</dbReference>
<dbReference type="EMBL" id="BMZS01000008">
    <property type="protein sequence ID" value="GHD55222.1"/>
    <property type="molecule type" value="Genomic_DNA"/>
</dbReference>
<dbReference type="PIRSF" id="PIRSF000114">
    <property type="entry name" value="Glycerol-3-P_dh"/>
    <property type="match status" value="1"/>
</dbReference>
<comment type="caution">
    <text evidence="17">The sequence shown here is derived from an EMBL/GenBank/DDBJ whole genome shotgun (WGS) entry which is preliminary data.</text>
</comment>
<dbReference type="HAMAP" id="MF_00394">
    <property type="entry name" value="NAD_Glyc3P_dehydrog"/>
    <property type="match status" value="1"/>
</dbReference>
<dbReference type="GO" id="GO:0005975">
    <property type="term" value="P:carbohydrate metabolic process"/>
    <property type="evidence" value="ECO:0007669"/>
    <property type="project" value="InterPro"/>
</dbReference>
<dbReference type="GO" id="GO:0047952">
    <property type="term" value="F:glycerol-3-phosphate dehydrogenase [NAD(P)+] activity"/>
    <property type="evidence" value="ECO:0007669"/>
    <property type="project" value="UniProtKB-UniRule"/>
</dbReference>
<dbReference type="FunFam" id="1.10.1040.10:FF:000001">
    <property type="entry name" value="Glycerol-3-phosphate dehydrogenase [NAD(P)+]"/>
    <property type="match status" value="1"/>
</dbReference>
<feature type="binding site" evidence="9">
    <location>
        <position position="234"/>
    </location>
    <ligand>
        <name>sn-glycerol 3-phosphate</name>
        <dbReference type="ChEBI" id="CHEBI:57597"/>
    </ligand>
</feature>
<feature type="binding site" evidence="9">
    <location>
        <position position="12"/>
    </location>
    <ligand>
        <name>NADPH</name>
        <dbReference type="ChEBI" id="CHEBI:57783"/>
    </ligand>
</feature>
<evidence type="ECO:0000259" key="15">
    <source>
        <dbReference type="Pfam" id="PF01210"/>
    </source>
</evidence>
<feature type="active site" description="Proton acceptor" evidence="9 10">
    <location>
        <position position="171"/>
    </location>
</feature>
<dbReference type="PANTHER" id="PTHR11728">
    <property type="entry name" value="GLYCEROL-3-PHOSPHATE DEHYDROGENASE"/>
    <property type="match status" value="1"/>
</dbReference>
<feature type="binding site" evidence="9">
    <location>
        <position position="116"/>
    </location>
    <ligand>
        <name>sn-glycerol 3-phosphate</name>
        <dbReference type="ChEBI" id="CHEBI:57597"/>
    </ligand>
</feature>
<proteinExistence type="inferred from homology"/>
<dbReference type="GO" id="GO:0008654">
    <property type="term" value="P:phospholipid biosynthetic process"/>
    <property type="evidence" value="ECO:0007669"/>
    <property type="project" value="UniProtKB-KW"/>
</dbReference>
<dbReference type="NCBIfam" id="NF000940">
    <property type="entry name" value="PRK00094.1-2"/>
    <property type="match status" value="1"/>
</dbReference>
<evidence type="ECO:0000259" key="16">
    <source>
        <dbReference type="Pfam" id="PF07479"/>
    </source>
</evidence>
<keyword evidence="18" id="KW-1185">Reference proteome</keyword>
<dbReference type="PROSITE" id="PS00957">
    <property type="entry name" value="NAD_G3PDH"/>
    <property type="match status" value="1"/>
</dbReference>
<feature type="domain" description="Glycerol-3-phosphate dehydrogenase NAD-dependent N-terminal" evidence="15">
    <location>
        <begin position="47"/>
        <end position="140"/>
    </location>
</feature>
<evidence type="ECO:0000256" key="10">
    <source>
        <dbReference type="PIRSR" id="PIRSR000114-1"/>
    </source>
</evidence>
<evidence type="ECO:0000256" key="11">
    <source>
        <dbReference type="PIRSR" id="PIRSR000114-2"/>
    </source>
</evidence>
<feature type="binding site" evidence="9">
    <location>
        <position position="236"/>
    </location>
    <ligand>
        <name>sn-glycerol 3-phosphate</name>
        <dbReference type="ChEBI" id="CHEBI:57597"/>
    </ligand>
</feature>
<dbReference type="Gene3D" id="3.40.50.720">
    <property type="entry name" value="NAD(P)-binding Rossmann-like Domain"/>
    <property type="match status" value="1"/>
</dbReference>
<dbReference type="EC" id="1.1.1.94" evidence="9"/>
<feature type="binding site" evidence="9">
    <location>
        <position position="32"/>
    </location>
    <ligand>
        <name>NADPH</name>
        <dbReference type="ChEBI" id="CHEBI:57783"/>
    </ligand>
</feature>
<dbReference type="InterPro" id="IPR013328">
    <property type="entry name" value="6PGD_dom2"/>
</dbReference>
<feature type="domain" description="Glycerol-3-phosphate dehydrogenase NAD-dependent N-terminal" evidence="15">
    <location>
        <begin position="4"/>
        <end position="37"/>
    </location>
</feature>
<dbReference type="SUPFAM" id="SSF48179">
    <property type="entry name" value="6-phosphogluconate dehydrogenase C-terminal domain-like"/>
    <property type="match status" value="1"/>
</dbReference>
<feature type="binding site" evidence="9">
    <location>
        <position position="88"/>
    </location>
    <ligand>
        <name>NADPH</name>
        <dbReference type="ChEBI" id="CHEBI:57783"/>
    </ligand>
</feature>
<comment type="function">
    <text evidence="9">Catalyzes the reduction of the glycolytic intermediate dihydroxyacetone phosphate (DHAP) to sn-glycerol 3-phosphate (G3P), the key precursor for phospholipid synthesis.</text>
</comment>
<comment type="similarity">
    <text evidence="1 9 13">Belongs to the NAD-dependent glycerol-3-phosphate dehydrogenase family.</text>
</comment>
<reference evidence="17" key="2">
    <citation type="submission" date="2020-09" db="EMBL/GenBank/DDBJ databases">
        <authorList>
            <person name="Sun Q."/>
            <person name="Kim S."/>
        </authorList>
    </citation>
    <scope>NUCLEOTIDE SEQUENCE</scope>
    <source>
        <strain evidence="17">KCTC 42651</strain>
    </source>
</reference>
<keyword evidence="6 9" id="KW-0443">Lipid metabolism</keyword>
<feature type="binding site" evidence="12">
    <location>
        <begin position="8"/>
        <end position="13"/>
    </location>
    <ligand>
        <name>NAD(+)</name>
        <dbReference type="ChEBI" id="CHEBI:57540"/>
    </ligand>
</feature>
<dbReference type="InterPro" id="IPR006168">
    <property type="entry name" value="G3P_DH_NAD-dep"/>
</dbReference>
<dbReference type="GO" id="GO:0005829">
    <property type="term" value="C:cytosol"/>
    <property type="evidence" value="ECO:0007669"/>
    <property type="project" value="TreeGrafter"/>
</dbReference>
<feature type="binding site" evidence="9">
    <location>
        <position position="261"/>
    </location>
    <ligand>
        <name>NADPH</name>
        <dbReference type="ChEBI" id="CHEBI:57783"/>
    </ligand>
</feature>
<dbReference type="SUPFAM" id="SSF51735">
    <property type="entry name" value="NAD(P)-binding Rossmann-fold domains"/>
    <property type="match status" value="1"/>
</dbReference>
<evidence type="ECO:0000313" key="18">
    <source>
        <dbReference type="Proteomes" id="UP000630353"/>
    </source>
</evidence>
<dbReference type="InterPro" id="IPR036291">
    <property type="entry name" value="NAD(P)-bd_dom_sf"/>
</dbReference>
<feature type="binding site" evidence="11">
    <location>
        <position position="88"/>
    </location>
    <ligand>
        <name>substrate</name>
    </ligand>
</feature>
<feature type="binding site" evidence="9">
    <location>
        <position position="259"/>
    </location>
    <ligand>
        <name>NADPH</name>
        <dbReference type="ChEBI" id="CHEBI:57783"/>
    </ligand>
</feature>
<dbReference type="Proteomes" id="UP000630353">
    <property type="component" value="Unassembled WGS sequence"/>
</dbReference>
<feature type="binding site" evidence="12">
    <location>
        <position position="120"/>
    </location>
    <ligand>
        <name>NAD(+)</name>
        <dbReference type="ChEBI" id="CHEBI:57540"/>
    </ligand>
</feature>
<dbReference type="PRINTS" id="PR00077">
    <property type="entry name" value="GPDHDRGNASE"/>
</dbReference>
<comment type="pathway">
    <text evidence="9">Membrane lipid metabolism; glycerophospholipid metabolism.</text>
</comment>
<feature type="binding site" evidence="9">
    <location>
        <position position="224"/>
    </location>
    <ligand>
        <name>sn-glycerol 3-phosphate</name>
        <dbReference type="ChEBI" id="CHEBI:57597"/>
    </ligand>
</feature>
<comment type="subcellular location">
    <subcellularLocation>
        <location evidence="9">Cytoplasm</location>
    </subcellularLocation>
</comment>
<evidence type="ECO:0000256" key="3">
    <source>
        <dbReference type="ARBA" id="ARBA00022857"/>
    </source>
</evidence>
<feature type="binding site" evidence="9">
    <location>
        <position position="171"/>
    </location>
    <ligand>
        <name>sn-glycerol 3-phosphate</name>
        <dbReference type="ChEBI" id="CHEBI:57597"/>
    </ligand>
</feature>
<evidence type="ECO:0000256" key="14">
    <source>
        <dbReference type="RuleBase" id="RU000439"/>
    </source>
</evidence>
<feature type="binding site" evidence="9">
    <location>
        <position position="235"/>
    </location>
    <ligand>
        <name>NADPH</name>
        <dbReference type="ChEBI" id="CHEBI:57783"/>
    </ligand>
</feature>
<dbReference type="Pfam" id="PF01210">
    <property type="entry name" value="NAD_Gly3P_dh_N"/>
    <property type="match status" value="2"/>
</dbReference>
<keyword evidence="9" id="KW-0963">Cytoplasm</keyword>
<dbReference type="NCBIfam" id="NF000942">
    <property type="entry name" value="PRK00094.1-4"/>
    <property type="match status" value="1"/>
</dbReference>
<comment type="catalytic activity">
    <reaction evidence="9">
        <text>sn-glycerol 3-phosphate + NAD(+) = dihydroxyacetone phosphate + NADH + H(+)</text>
        <dbReference type="Rhea" id="RHEA:11092"/>
        <dbReference type="ChEBI" id="CHEBI:15378"/>
        <dbReference type="ChEBI" id="CHEBI:57540"/>
        <dbReference type="ChEBI" id="CHEBI:57597"/>
        <dbReference type="ChEBI" id="CHEBI:57642"/>
        <dbReference type="ChEBI" id="CHEBI:57945"/>
        <dbReference type="EC" id="1.1.1.94"/>
    </reaction>
</comment>
<dbReference type="GO" id="GO:0046167">
    <property type="term" value="P:glycerol-3-phosphate biosynthetic process"/>
    <property type="evidence" value="ECO:0007669"/>
    <property type="project" value="UniProtKB-UniRule"/>
</dbReference>
<evidence type="ECO:0000256" key="4">
    <source>
        <dbReference type="ARBA" id="ARBA00023002"/>
    </source>
</evidence>
<feature type="binding site" evidence="12">
    <location>
        <position position="235"/>
    </location>
    <ligand>
        <name>NAD(+)</name>
        <dbReference type="ChEBI" id="CHEBI:57540"/>
    </ligand>
</feature>
<dbReference type="AlphaFoldDB" id="A0A918XUE2"/>